<dbReference type="PROSITE" id="PS00690">
    <property type="entry name" value="DEAH_ATP_HELICASE"/>
    <property type="match status" value="1"/>
</dbReference>
<dbReference type="GO" id="GO:0016491">
    <property type="term" value="F:oxidoreductase activity"/>
    <property type="evidence" value="ECO:0007669"/>
    <property type="project" value="InterPro"/>
</dbReference>
<dbReference type="GO" id="GO:0003678">
    <property type="term" value="F:DNA helicase activity"/>
    <property type="evidence" value="ECO:0007669"/>
    <property type="project" value="InterPro"/>
</dbReference>
<dbReference type="Gene3D" id="3.20.20.70">
    <property type="entry name" value="Aldolase class I"/>
    <property type="match status" value="2"/>
</dbReference>
<evidence type="ECO:0000313" key="7">
    <source>
        <dbReference type="Proteomes" id="UP000289340"/>
    </source>
</evidence>
<dbReference type="InterPro" id="IPR013785">
    <property type="entry name" value="Aldolase_TIM"/>
</dbReference>
<dbReference type="Proteomes" id="UP000289340">
    <property type="component" value="Chromosome 17"/>
</dbReference>
<dbReference type="InterPro" id="IPR045247">
    <property type="entry name" value="Oye-like"/>
</dbReference>
<keyword evidence="1" id="KW-0285">Flavoprotein</keyword>
<comment type="caution">
    <text evidence="6">The sequence shown here is derived from an EMBL/GenBank/DDBJ whole genome shotgun (WGS) entry which is preliminary data.</text>
</comment>
<sequence>MRSACTFLENPPLSVIRAAMDEDIKGAIVILDEAHNIEDIARDVGSVDIEEDVLDMSAAFVQDLTSWMEQKKNKLEKRDFQHYVAIKVATDSETDTANKCHVSDNFGRNGSHMLDYQLALQRCVRNDTDERFREERNRAFISKWLRRPLRVYENFDLSLEGLKSFFENAKEHYGINTVRATQSLGLNGDVVQNKDQNAWFTRKKKQKLNKSGNGDGRETSVIENNISFPTLTSPDLIESQPSAQKNSNTYNCKYLPQCSNQTEPRDTHGANGYLLDQFLKDKVNGRDDDAGIRLSPFADYNDCGDSDPQAYIGHSHSSHQLGRPSKTGLLLWLVARIGLRDRNEAISTGAAHLVAYGRLFLANNPDLPTRFHLDAHLNQPDVTTFYTHHPVLSSTQPQVMLL</sequence>
<keyword evidence="7" id="KW-1185">Reference proteome</keyword>
<protein>
    <submittedName>
        <fullName evidence="6">12-oxophytodienoate reductase 1</fullName>
    </submittedName>
</protein>
<dbReference type="AlphaFoldDB" id="A0A445GC50"/>
<dbReference type="EMBL" id="QZWG01000017">
    <property type="protein sequence ID" value="RZB58792.1"/>
    <property type="molecule type" value="Genomic_DNA"/>
</dbReference>
<evidence type="ECO:0000313" key="6">
    <source>
        <dbReference type="EMBL" id="RZB58792.1"/>
    </source>
</evidence>
<evidence type="ECO:0000256" key="4">
    <source>
        <dbReference type="ARBA" id="ARBA00022857"/>
    </source>
</evidence>
<evidence type="ECO:0000259" key="5">
    <source>
        <dbReference type="Pfam" id="PF06733"/>
    </source>
</evidence>
<reference evidence="6 7" key="1">
    <citation type="submission" date="2018-09" db="EMBL/GenBank/DDBJ databases">
        <title>A high-quality reference genome of wild soybean provides a powerful tool to mine soybean genomes.</title>
        <authorList>
            <person name="Xie M."/>
            <person name="Chung C.Y.L."/>
            <person name="Li M.-W."/>
            <person name="Wong F.-L."/>
            <person name="Chan T.-F."/>
            <person name="Lam H.-M."/>
        </authorList>
    </citation>
    <scope>NUCLEOTIDE SEQUENCE [LARGE SCALE GENOMIC DNA]</scope>
    <source>
        <strain evidence="7">cv. W05</strain>
        <tissue evidence="6">Hypocotyl of etiolated seedlings</tissue>
    </source>
</reference>
<keyword evidence="4" id="KW-0521">NADP</keyword>
<dbReference type="GO" id="GO:0010181">
    <property type="term" value="F:FMN binding"/>
    <property type="evidence" value="ECO:0007669"/>
    <property type="project" value="InterPro"/>
</dbReference>
<dbReference type="PANTHER" id="PTHR22893:SF62">
    <property type="entry name" value="12-OXOPHYTODIENOATE REDUCTASE-LIKE PROTEIN"/>
    <property type="match status" value="1"/>
</dbReference>
<dbReference type="GO" id="GO:0005524">
    <property type="term" value="F:ATP binding"/>
    <property type="evidence" value="ECO:0007669"/>
    <property type="project" value="InterPro"/>
</dbReference>
<dbReference type="InterPro" id="IPR010614">
    <property type="entry name" value="RAD3-like_helicase_DEAD"/>
</dbReference>
<dbReference type="Gene3D" id="3.40.50.300">
    <property type="entry name" value="P-loop containing nucleotide triphosphate hydrolases"/>
    <property type="match status" value="1"/>
</dbReference>
<dbReference type="GO" id="GO:0016787">
    <property type="term" value="F:hydrolase activity"/>
    <property type="evidence" value="ECO:0007669"/>
    <property type="project" value="UniProtKB-KW"/>
</dbReference>
<keyword evidence="3" id="KW-0378">Hydrolase</keyword>
<dbReference type="GO" id="GO:0003677">
    <property type="term" value="F:DNA binding"/>
    <property type="evidence" value="ECO:0007669"/>
    <property type="project" value="InterPro"/>
</dbReference>
<proteinExistence type="predicted"/>
<dbReference type="InterPro" id="IPR027417">
    <property type="entry name" value="P-loop_NTPase"/>
</dbReference>
<dbReference type="SUPFAM" id="SSF51395">
    <property type="entry name" value="FMN-linked oxidoreductases"/>
    <property type="match status" value="1"/>
</dbReference>
<dbReference type="InterPro" id="IPR002464">
    <property type="entry name" value="DNA/RNA_helicase_DEAH_CS"/>
</dbReference>
<organism evidence="6 7">
    <name type="scientific">Glycine soja</name>
    <name type="common">Wild soybean</name>
    <dbReference type="NCBI Taxonomy" id="3848"/>
    <lineage>
        <taxon>Eukaryota</taxon>
        <taxon>Viridiplantae</taxon>
        <taxon>Streptophyta</taxon>
        <taxon>Embryophyta</taxon>
        <taxon>Tracheophyta</taxon>
        <taxon>Spermatophyta</taxon>
        <taxon>Magnoliopsida</taxon>
        <taxon>eudicotyledons</taxon>
        <taxon>Gunneridae</taxon>
        <taxon>Pentapetalae</taxon>
        <taxon>rosids</taxon>
        <taxon>fabids</taxon>
        <taxon>Fabales</taxon>
        <taxon>Fabaceae</taxon>
        <taxon>Papilionoideae</taxon>
        <taxon>50 kb inversion clade</taxon>
        <taxon>NPAAA clade</taxon>
        <taxon>indigoferoid/millettioid clade</taxon>
        <taxon>Phaseoleae</taxon>
        <taxon>Glycine</taxon>
        <taxon>Glycine subgen. Soja</taxon>
    </lineage>
</organism>
<evidence type="ECO:0000256" key="3">
    <source>
        <dbReference type="ARBA" id="ARBA00022801"/>
    </source>
</evidence>
<name>A0A445GC50_GLYSO</name>
<evidence type="ECO:0000256" key="2">
    <source>
        <dbReference type="ARBA" id="ARBA00022643"/>
    </source>
</evidence>
<evidence type="ECO:0000256" key="1">
    <source>
        <dbReference type="ARBA" id="ARBA00022630"/>
    </source>
</evidence>
<dbReference type="Pfam" id="PF06733">
    <property type="entry name" value="DEAD_2"/>
    <property type="match status" value="1"/>
</dbReference>
<feature type="domain" description="RAD3-like helicase DEAD" evidence="5">
    <location>
        <begin position="16"/>
        <end position="53"/>
    </location>
</feature>
<dbReference type="PANTHER" id="PTHR22893">
    <property type="entry name" value="NADH OXIDOREDUCTASE-RELATED"/>
    <property type="match status" value="1"/>
</dbReference>
<accession>A0A445GC50</accession>
<keyword evidence="2" id="KW-0288">FMN</keyword>
<gene>
    <name evidence="6" type="ORF">D0Y65_047060</name>
</gene>